<keyword evidence="7" id="KW-1185">Reference proteome</keyword>
<evidence type="ECO:0000256" key="4">
    <source>
        <dbReference type="ARBA" id="ARBA00041531"/>
    </source>
</evidence>
<dbReference type="PANTHER" id="PTHR11075:SF54">
    <property type="entry name" value="LARGE RIBOSOMAL SUBUNIT PROTEIN ML62"/>
    <property type="match status" value="1"/>
</dbReference>
<dbReference type="OMA" id="GGQNVNC"/>
<sequence length="170" mass="19840">MLRRVCLVGARPLIRQLGPTPLRNFTIGREETPVYIPIDRLKISCCKSSGPGGQNVNKVNSKVEIRFHVESADWLPTPVRENILQQYHARITLAGELIIRDERSRYQLQNKANCLQKLRDIIEAASCQPEEPHKLNSEQRRLRVEAIQRERLRQKRIRSSIKQDRRENLD</sequence>
<dbReference type="Gene3D" id="3.30.160.20">
    <property type="match status" value="1"/>
</dbReference>
<organism evidence="6 7">
    <name type="scientific">Eptatretus burgeri</name>
    <name type="common">Inshore hagfish</name>
    <dbReference type="NCBI Taxonomy" id="7764"/>
    <lineage>
        <taxon>Eukaryota</taxon>
        <taxon>Metazoa</taxon>
        <taxon>Chordata</taxon>
        <taxon>Craniata</taxon>
        <taxon>Vertebrata</taxon>
        <taxon>Cyclostomata</taxon>
        <taxon>Myxini</taxon>
        <taxon>Myxiniformes</taxon>
        <taxon>Myxinidae</taxon>
        <taxon>Eptatretinae</taxon>
        <taxon>Eptatretus</taxon>
    </lineage>
</organism>
<dbReference type="PANTHER" id="PTHR11075">
    <property type="entry name" value="PEPTIDE CHAIN RELEASE FACTOR"/>
    <property type="match status" value="1"/>
</dbReference>
<reference evidence="6" key="1">
    <citation type="submission" date="2025-08" db="UniProtKB">
        <authorList>
            <consortium name="Ensembl"/>
        </authorList>
    </citation>
    <scope>IDENTIFICATION</scope>
</reference>
<name>A0A8C4N5J2_EPTBU</name>
<feature type="domain" description="Prokaryotic-type class I peptide chain release factors" evidence="5">
    <location>
        <begin position="33"/>
        <end position="165"/>
    </location>
</feature>
<dbReference type="GO" id="GO:0004045">
    <property type="term" value="F:peptidyl-tRNA hydrolase activity"/>
    <property type="evidence" value="ECO:0007669"/>
    <property type="project" value="UniProtKB-EC"/>
</dbReference>
<evidence type="ECO:0000313" key="7">
    <source>
        <dbReference type="Proteomes" id="UP000694388"/>
    </source>
</evidence>
<dbReference type="GO" id="GO:0005762">
    <property type="term" value="C:mitochondrial large ribosomal subunit"/>
    <property type="evidence" value="ECO:0007669"/>
    <property type="project" value="TreeGrafter"/>
</dbReference>
<dbReference type="SUPFAM" id="SSF110916">
    <property type="entry name" value="Peptidyl-tRNA hydrolase domain-like"/>
    <property type="match status" value="1"/>
</dbReference>
<dbReference type="Pfam" id="PF00472">
    <property type="entry name" value="RF-1"/>
    <property type="match status" value="1"/>
</dbReference>
<dbReference type="AlphaFoldDB" id="A0A8C4N5J2"/>
<dbReference type="FunFam" id="3.30.160.20:FF:000046">
    <property type="entry name" value="Peptidyl-tRNA hydrolase ICT1"/>
    <property type="match status" value="1"/>
</dbReference>
<evidence type="ECO:0000256" key="1">
    <source>
        <dbReference type="ARBA" id="ARBA00013260"/>
    </source>
</evidence>
<dbReference type="GO" id="GO:0016150">
    <property type="term" value="F:translation release factor activity, codon nonspecific"/>
    <property type="evidence" value="ECO:0007669"/>
    <property type="project" value="TreeGrafter"/>
</dbReference>
<evidence type="ECO:0000256" key="3">
    <source>
        <dbReference type="ARBA" id="ARBA00039441"/>
    </source>
</evidence>
<dbReference type="InterPro" id="IPR052104">
    <property type="entry name" value="Mito_Release_Factor_mL62"/>
</dbReference>
<dbReference type="Ensembl" id="ENSEBUT00000002924.1">
    <property type="protein sequence ID" value="ENSEBUP00000002568.1"/>
    <property type="gene ID" value="ENSEBUG00000001979.1"/>
</dbReference>
<proteinExistence type="inferred from homology"/>
<reference evidence="6" key="2">
    <citation type="submission" date="2025-09" db="UniProtKB">
        <authorList>
            <consortium name="Ensembl"/>
        </authorList>
    </citation>
    <scope>IDENTIFICATION</scope>
</reference>
<accession>A0A8C4N5J2</accession>
<dbReference type="Proteomes" id="UP000694388">
    <property type="component" value="Unplaced"/>
</dbReference>
<comment type="similarity">
    <text evidence="2">Belongs to the prokaryotic/mitochondrial release factor family. Mitochondrion-specific ribosomal protein mL62 subfamily.</text>
</comment>
<protein>
    <recommendedName>
        <fullName evidence="3">Large ribosomal subunit protein mL62</fullName>
        <ecNumber evidence="1">3.1.1.29</ecNumber>
    </recommendedName>
    <alternativeName>
        <fullName evidence="4">Peptidyl-tRNA hydrolase ICT1, mitochondrial</fullName>
    </alternativeName>
</protein>
<dbReference type="EC" id="3.1.1.29" evidence="1"/>
<dbReference type="InterPro" id="IPR000352">
    <property type="entry name" value="Pep_chain_release_fac_I"/>
</dbReference>
<evidence type="ECO:0000313" key="6">
    <source>
        <dbReference type="Ensembl" id="ENSEBUP00000002568.1"/>
    </source>
</evidence>
<dbReference type="GeneTree" id="ENSGT00390000013268"/>
<evidence type="ECO:0000256" key="2">
    <source>
        <dbReference type="ARBA" id="ARBA00038225"/>
    </source>
</evidence>
<evidence type="ECO:0000259" key="5">
    <source>
        <dbReference type="Pfam" id="PF00472"/>
    </source>
</evidence>
<dbReference type="GO" id="GO:0070126">
    <property type="term" value="P:mitochondrial translational termination"/>
    <property type="evidence" value="ECO:0007669"/>
    <property type="project" value="TreeGrafter"/>
</dbReference>